<keyword evidence="2" id="KW-1185">Reference proteome</keyword>
<evidence type="ECO:0000313" key="2">
    <source>
        <dbReference type="Proteomes" id="UP001162164"/>
    </source>
</evidence>
<dbReference type="PANTHER" id="PTHR23080">
    <property type="entry name" value="THAP DOMAIN PROTEIN"/>
    <property type="match status" value="1"/>
</dbReference>
<organism evidence="1 2">
    <name type="scientific">Molorchus minor</name>
    <dbReference type="NCBI Taxonomy" id="1323400"/>
    <lineage>
        <taxon>Eukaryota</taxon>
        <taxon>Metazoa</taxon>
        <taxon>Ecdysozoa</taxon>
        <taxon>Arthropoda</taxon>
        <taxon>Hexapoda</taxon>
        <taxon>Insecta</taxon>
        <taxon>Pterygota</taxon>
        <taxon>Neoptera</taxon>
        <taxon>Endopterygota</taxon>
        <taxon>Coleoptera</taxon>
        <taxon>Polyphaga</taxon>
        <taxon>Cucujiformia</taxon>
        <taxon>Chrysomeloidea</taxon>
        <taxon>Cerambycidae</taxon>
        <taxon>Lamiinae</taxon>
        <taxon>Monochamini</taxon>
        <taxon>Molorchus</taxon>
    </lineage>
</organism>
<comment type="caution">
    <text evidence="1">The sequence shown here is derived from an EMBL/GenBank/DDBJ whole genome shotgun (WGS) entry which is preliminary data.</text>
</comment>
<evidence type="ECO:0000313" key="1">
    <source>
        <dbReference type="EMBL" id="KAJ8976844.1"/>
    </source>
</evidence>
<dbReference type="Proteomes" id="UP001162164">
    <property type="component" value="Unassembled WGS sequence"/>
</dbReference>
<sequence>MPSCFKENFGVRVAVIIDCFEIYTETPSGDVILADRGFLIRDSVETLKGHLEIPAFTKGKNQLDPADIESTRPIPITMLSVSTEEISALDKILVVCSAFINLCPSVIPMD</sequence>
<gene>
    <name evidence="1" type="ORF">NQ317_012968</name>
</gene>
<accession>A0ABQ9JFZ4</accession>
<reference evidence="1" key="1">
    <citation type="journal article" date="2023" name="Insect Mol. Biol.">
        <title>Genome sequencing provides insights into the evolution of gene families encoding plant cell wall-degrading enzymes in longhorned beetles.</title>
        <authorList>
            <person name="Shin N.R."/>
            <person name="Okamura Y."/>
            <person name="Kirsch R."/>
            <person name="Pauchet Y."/>
        </authorList>
    </citation>
    <scope>NUCLEOTIDE SEQUENCE</scope>
    <source>
        <strain evidence="1">MMC_N1</strain>
    </source>
</reference>
<name>A0ABQ9JFZ4_9CUCU</name>
<evidence type="ECO:0008006" key="3">
    <source>
        <dbReference type="Google" id="ProtNLM"/>
    </source>
</evidence>
<dbReference type="EMBL" id="JAPWTJ010000617">
    <property type="protein sequence ID" value="KAJ8976844.1"/>
    <property type="molecule type" value="Genomic_DNA"/>
</dbReference>
<proteinExistence type="predicted"/>
<protein>
    <recommendedName>
        <fullName evidence="3">DDE Tnp4 domain-containing protein</fullName>
    </recommendedName>
</protein>